<protein>
    <submittedName>
        <fullName evidence="7">S8 family serine peptidase</fullName>
    </submittedName>
</protein>
<feature type="domain" description="Peptidase S8/S53" evidence="6">
    <location>
        <begin position="147"/>
        <end position="368"/>
    </location>
</feature>
<dbReference type="InterPro" id="IPR036852">
    <property type="entry name" value="Peptidase_S8/S53_dom_sf"/>
</dbReference>
<gene>
    <name evidence="7" type="ORF">ACFQDO_02980</name>
</gene>
<dbReference type="InterPro" id="IPR051048">
    <property type="entry name" value="Peptidase_S8/S53_subtilisin"/>
</dbReference>
<dbReference type="Gene3D" id="3.40.50.200">
    <property type="entry name" value="Peptidase S8/S53 domain"/>
    <property type="match status" value="1"/>
</dbReference>
<dbReference type="Pfam" id="PF00082">
    <property type="entry name" value="Peptidase_S8"/>
    <property type="match status" value="1"/>
</dbReference>
<evidence type="ECO:0000256" key="2">
    <source>
        <dbReference type="ARBA" id="ARBA00022670"/>
    </source>
</evidence>
<organism evidence="7 8">
    <name type="scientific">Angustibacter luteus</name>
    <dbReference type="NCBI Taxonomy" id="658456"/>
    <lineage>
        <taxon>Bacteria</taxon>
        <taxon>Bacillati</taxon>
        <taxon>Actinomycetota</taxon>
        <taxon>Actinomycetes</taxon>
        <taxon>Kineosporiales</taxon>
        <taxon>Kineosporiaceae</taxon>
    </lineage>
</organism>
<feature type="active site" description="Charge relay system" evidence="5">
    <location>
        <position position="154"/>
    </location>
</feature>
<sequence>MNESEYWKNRRKQALARALARGPEGGGVSQVDADEGYLYRPGQLLLGRGAVDELRSETQSSRVRPVESLNARFEDRGVDLQAWSIPSDVRLTALQRTLAPRAEAVGSHVALNHVFAGEWVYQGGPATEPHLAPELPAPGRIDLTSSEPVLAVLDTGVTDPAHPYFADALLDEMADDVDVLDEDHNRYLDTEAGHGTFICGLAQRVAPGLALEQRKVLTPNGFGDDLSVALGVAETTAPVINLSLGGYTRDNRRPRALRAALAALDPSRVVVAAAGNNGHSRRFWPAAFHEVIAVAAYDSANGRTADFSNYGPWVDVCAPGVSLHSSFVDGRRGDASDDPTFSGWAAWSGTSFAAPLVAAEIARRVAAASGRSAQEVADEFLGELGDLPDDGYGRRYEPETNVRLADVSSGV</sequence>
<keyword evidence="8" id="KW-1185">Reference proteome</keyword>
<dbReference type="InterPro" id="IPR023828">
    <property type="entry name" value="Peptidase_S8_Ser-AS"/>
</dbReference>
<dbReference type="PANTHER" id="PTHR43399">
    <property type="entry name" value="SUBTILISIN-RELATED"/>
    <property type="match status" value="1"/>
</dbReference>
<evidence type="ECO:0000256" key="4">
    <source>
        <dbReference type="ARBA" id="ARBA00022825"/>
    </source>
</evidence>
<comment type="similarity">
    <text evidence="1 5">Belongs to the peptidase S8 family.</text>
</comment>
<evidence type="ECO:0000313" key="8">
    <source>
        <dbReference type="Proteomes" id="UP001596189"/>
    </source>
</evidence>
<feature type="active site" description="Charge relay system" evidence="5">
    <location>
        <position position="194"/>
    </location>
</feature>
<feature type="active site" description="Charge relay system" evidence="5">
    <location>
        <position position="351"/>
    </location>
</feature>
<dbReference type="PROSITE" id="PS51892">
    <property type="entry name" value="SUBTILASE"/>
    <property type="match status" value="1"/>
</dbReference>
<reference evidence="8" key="1">
    <citation type="journal article" date="2019" name="Int. J. Syst. Evol. Microbiol.">
        <title>The Global Catalogue of Microorganisms (GCM) 10K type strain sequencing project: providing services to taxonomists for standard genome sequencing and annotation.</title>
        <authorList>
            <consortium name="The Broad Institute Genomics Platform"/>
            <consortium name="The Broad Institute Genome Sequencing Center for Infectious Disease"/>
            <person name="Wu L."/>
            <person name="Ma J."/>
        </authorList>
    </citation>
    <scope>NUCLEOTIDE SEQUENCE [LARGE SCALE GENOMIC DNA]</scope>
    <source>
        <strain evidence="8">KACC 14249</strain>
    </source>
</reference>
<comment type="caution">
    <text evidence="7">The sequence shown here is derived from an EMBL/GenBank/DDBJ whole genome shotgun (WGS) entry which is preliminary data.</text>
</comment>
<dbReference type="EMBL" id="JBHSRD010000002">
    <property type="protein sequence ID" value="MFC6006084.1"/>
    <property type="molecule type" value="Genomic_DNA"/>
</dbReference>
<keyword evidence="2 5" id="KW-0645">Protease</keyword>
<dbReference type="InterPro" id="IPR000209">
    <property type="entry name" value="Peptidase_S8/S53_dom"/>
</dbReference>
<proteinExistence type="inferred from homology"/>
<keyword evidence="4 5" id="KW-0720">Serine protease</keyword>
<dbReference type="PANTHER" id="PTHR43399:SF4">
    <property type="entry name" value="CELL WALL-ASSOCIATED PROTEASE"/>
    <property type="match status" value="1"/>
</dbReference>
<dbReference type="Proteomes" id="UP001596189">
    <property type="component" value="Unassembled WGS sequence"/>
</dbReference>
<evidence type="ECO:0000256" key="3">
    <source>
        <dbReference type="ARBA" id="ARBA00022801"/>
    </source>
</evidence>
<accession>A0ABW1JB99</accession>
<keyword evidence="3 5" id="KW-0378">Hydrolase</keyword>
<dbReference type="SUPFAM" id="SSF52743">
    <property type="entry name" value="Subtilisin-like"/>
    <property type="match status" value="1"/>
</dbReference>
<dbReference type="PROSITE" id="PS00138">
    <property type="entry name" value="SUBTILASE_SER"/>
    <property type="match status" value="1"/>
</dbReference>
<name>A0ABW1JB99_9ACTN</name>
<evidence type="ECO:0000259" key="6">
    <source>
        <dbReference type="Pfam" id="PF00082"/>
    </source>
</evidence>
<evidence type="ECO:0000313" key="7">
    <source>
        <dbReference type="EMBL" id="MFC6006084.1"/>
    </source>
</evidence>
<evidence type="ECO:0000256" key="5">
    <source>
        <dbReference type="PROSITE-ProRule" id="PRU01240"/>
    </source>
</evidence>
<evidence type="ECO:0000256" key="1">
    <source>
        <dbReference type="ARBA" id="ARBA00011073"/>
    </source>
</evidence>
<dbReference type="RefSeq" id="WP_345716947.1">
    <property type="nucleotide sequence ID" value="NZ_BAABFP010000005.1"/>
</dbReference>